<accession>A0AAN8JKW5</accession>
<keyword evidence="2" id="KW-1185">Reference proteome</keyword>
<dbReference type="AlphaFoldDB" id="A0AAN8JKW5"/>
<reference evidence="1 2" key="1">
    <citation type="submission" date="2024-01" db="EMBL/GenBank/DDBJ databases">
        <title>The genome of the rayed Mediterranean limpet Patella caerulea (Linnaeus, 1758).</title>
        <authorList>
            <person name="Anh-Thu Weber A."/>
            <person name="Halstead-Nussloch G."/>
        </authorList>
    </citation>
    <scope>NUCLEOTIDE SEQUENCE [LARGE SCALE GENOMIC DNA]</scope>
    <source>
        <strain evidence="1">AATW-2023a</strain>
        <tissue evidence="1">Whole specimen</tissue>
    </source>
</reference>
<organism evidence="1 2">
    <name type="scientific">Patella caerulea</name>
    <name type="common">Rayed Mediterranean limpet</name>
    <dbReference type="NCBI Taxonomy" id="87958"/>
    <lineage>
        <taxon>Eukaryota</taxon>
        <taxon>Metazoa</taxon>
        <taxon>Spiralia</taxon>
        <taxon>Lophotrochozoa</taxon>
        <taxon>Mollusca</taxon>
        <taxon>Gastropoda</taxon>
        <taxon>Patellogastropoda</taxon>
        <taxon>Patelloidea</taxon>
        <taxon>Patellidae</taxon>
        <taxon>Patella</taxon>
    </lineage>
</organism>
<comment type="caution">
    <text evidence="1">The sequence shown here is derived from an EMBL/GenBank/DDBJ whole genome shotgun (WGS) entry which is preliminary data.</text>
</comment>
<dbReference type="Proteomes" id="UP001347796">
    <property type="component" value="Unassembled WGS sequence"/>
</dbReference>
<evidence type="ECO:0000313" key="1">
    <source>
        <dbReference type="EMBL" id="KAK6175928.1"/>
    </source>
</evidence>
<sequence>MESLKKPTPNSGCMADHYDSVIKTALDKLAPLSTKTITIKPKAPWFTPDLSAARRIMRKAERQLKSHGREILTNRFSKSKGRNTTTFSNNPEWNTTKIRFKKHTLKDSLRFVRN</sequence>
<protein>
    <submittedName>
        <fullName evidence="1">Uncharacterized protein</fullName>
    </submittedName>
</protein>
<dbReference type="EMBL" id="JAZGQO010000010">
    <property type="protein sequence ID" value="KAK6175928.1"/>
    <property type="molecule type" value="Genomic_DNA"/>
</dbReference>
<proteinExistence type="predicted"/>
<name>A0AAN8JKW5_PATCE</name>
<evidence type="ECO:0000313" key="2">
    <source>
        <dbReference type="Proteomes" id="UP001347796"/>
    </source>
</evidence>
<gene>
    <name evidence="1" type="ORF">SNE40_014303</name>
</gene>